<dbReference type="Proteomes" id="UP000245341">
    <property type="component" value="Unplaced"/>
</dbReference>
<evidence type="ECO:0000313" key="3">
    <source>
        <dbReference type="RefSeq" id="XP_030885370.1"/>
    </source>
</evidence>
<keyword evidence="3" id="KW-0378">Hydrolase</keyword>
<dbReference type="InterPro" id="IPR047187">
    <property type="entry name" value="SF1_C_Upf1"/>
</dbReference>
<feature type="domain" description="DNA2/NAM7 helicase-like C-terminal" evidence="1">
    <location>
        <begin position="94"/>
        <end position="152"/>
    </location>
</feature>
<evidence type="ECO:0000313" key="2">
    <source>
        <dbReference type="Proteomes" id="UP000245341"/>
    </source>
</evidence>
<dbReference type="InterPro" id="IPR045055">
    <property type="entry name" value="DNA2/NAM7-like"/>
</dbReference>
<dbReference type="CDD" id="cd18808">
    <property type="entry name" value="SF1_C_Upf1"/>
    <property type="match status" value="1"/>
</dbReference>
<dbReference type="PANTHER" id="PTHR10887:SF537">
    <property type="entry name" value="HELICASE SENATAXIN-RELATED"/>
    <property type="match status" value="1"/>
</dbReference>
<dbReference type="GeneID" id="102733670"/>
<reference evidence="3" key="1">
    <citation type="submission" date="2025-08" db="UniProtKB">
        <authorList>
            <consortium name="RefSeq"/>
        </authorList>
    </citation>
    <scope>IDENTIFICATION</scope>
    <source>
        <tissue evidence="3">Liver</tissue>
    </source>
</reference>
<protein>
    <submittedName>
        <fullName evidence="3">Probable helicase senataxin isoform X2</fullName>
    </submittedName>
</protein>
<sequence length="172" mass="19647">MKAQEYGYDQSMMARFYKLLEDNVEHNMIGRLPILQLTVQYRMHPDICLFPSNYVYNRSLKTNRQTETNRCSSDWPFQPYLVFDVGDGSERRDNEPAEVDTVDGFQGRQKDCVIVTCVRANTMQGSIGFLASLQRLNVTITRAKYSLFILGHLRTLMVGAFSGPECSKGCPL</sequence>
<keyword evidence="2" id="KW-1185">Reference proteome</keyword>
<organism evidence="2 3">
    <name type="scientific">Leptonychotes weddellii</name>
    <name type="common">Weddell seal</name>
    <name type="synonym">Otaria weddellii</name>
    <dbReference type="NCBI Taxonomy" id="9713"/>
    <lineage>
        <taxon>Eukaryota</taxon>
        <taxon>Metazoa</taxon>
        <taxon>Chordata</taxon>
        <taxon>Craniata</taxon>
        <taxon>Vertebrata</taxon>
        <taxon>Euteleostomi</taxon>
        <taxon>Mammalia</taxon>
        <taxon>Eutheria</taxon>
        <taxon>Laurasiatheria</taxon>
        <taxon>Carnivora</taxon>
        <taxon>Caniformia</taxon>
        <taxon>Pinnipedia</taxon>
        <taxon>Phocidae</taxon>
        <taxon>Monachinae</taxon>
        <taxon>Lobodontini</taxon>
        <taxon>Leptonychotes</taxon>
    </lineage>
</organism>
<dbReference type="SUPFAM" id="SSF52540">
    <property type="entry name" value="P-loop containing nucleoside triphosphate hydrolases"/>
    <property type="match status" value="1"/>
</dbReference>
<dbReference type="Pfam" id="PF13087">
    <property type="entry name" value="AAA_12"/>
    <property type="match status" value="1"/>
</dbReference>
<dbReference type="RefSeq" id="XP_030885370.1">
    <property type="nucleotide sequence ID" value="XM_031029510.1"/>
</dbReference>
<dbReference type="InterPro" id="IPR041679">
    <property type="entry name" value="DNA2/NAM7-like_C"/>
</dbReference>
<dbReference type="Gene3D" id="3.40.50.300">
    <property type="entry name" value="P-loop containing nucleotide triphosphate hydrolases"/>
    <property type="match status" value="2"/>
</dbReference>
<keyword evidence="3" id="KW-0347">Helicase</keyword>
<dbReference type="GO" id="GO:0006369">
    <property type="term" value="P:termination of RNA polymerase II transcription"/>
    <property type="evidence" value="ECO:0007669"/>
    <property type="project" value="TreeGrafter"/>
</dbReference>
<keyword evidence="3" id="KW-0547">Nucleotide-binding</keyword>
<keyword evidence="3" id="KW-0067">ATP-binding</keyword>
<dbReference type="InterPro" id="IPR027417">
    <property type="entry name" value="P-loop_NTPase"/>
</dbReference>
<dbReference type="GO" id="GO:0001147">
    <property type="term" value="F:transcription termination site sequence-specific DNA binding"/>
    <property type="evidence" value="ECO:0007669"/>
    <property type="project" value="TreeGrafter"/>
</dbReference>
<dbReference type="AlphaFoldDB" id="A0A7F8QWA2"/>
<name>A0A7F8QWA2_LEPWE</name>
<evidence type="ECO:0000259" key="1">
    <source>
        <dbReference type="Pfam" id="PF13087"/>
    </source>
</evidence>
<dbReference type="PANTHER" id="PTHR10887">
    <property type="entry name" value="DNA2/NAM7 HELICASE FAMILY"/>
    <property type="match status" value="1"/>
</dbReference>
<dbReference type="GO" id="GO:0004386">
    <property type="term" value="F:helicase activity"/>
    <property type="evidence" value="ECO:0007669"/>
    <property type="project" value="UniProtKB-KW"/>
</dbReference>
<proteinExistence type="predicted"/>
<accession>A0A7F8QWA2</accession>
<gene>
    <name evidence="3" type="primary">LOC102733670</name>
</gene>
<dbReference type="GO" id="GO:0016604">
    <property type="term" value="C:nuclear body"/>
    <property type="evidence" value="ECO:0007669"/>
    <property type="project" value="TreeGrafter"/>
</dbReference>